<dbReference type="Pfam" id="PF22817">
    <property type="entry name" value="ApeP-like"/>
    <property type="match status" value="1"/>
</dbReference>
<organism evidence="1 2">
    <name type="scientific">Flavobacterium aquariorum</name>
    <dbReference type="NCBI Taxonomy" id="2217670"/>
    <lineage>
        <taxon>Bacteria</taxon>
        <taxon>Pseudomonadati</taxon>
        <taxon>Bacteroidota</taxon>
        <taxon>Flavobacteriia</taxon>
        <taxon>Flavobacteriales</taxon>
        <taxon>Flavobacteriaceae</taxon>
        <taxon>Flavobacterium</taxon>
    </lineage>
</organism>
<dbReference type="RefSeq" id="WP_111411474.1">
    <property type="nucleotide sequence ID" value="NZ_QKXH01000014.1"/>
</dbReference>
<dbReference type="AlphaFoldDB" id="A0A2W7U433"/>
<accession>A0A2W7U433</accession>
<protein>
    <recommendedName>
        <fullName evidence="3">FabZ</fullName>
    </recommendedName>
</protein>
<proteinExistence type="predicted"/>
<reference evidence="1 2" key="1">
    <citation type="submission" date="2018-06" db="EMBL/GenBank/DDBJ databases">
        <title>Flavobacterium sp IMCC34762, genome.</title>
        <authorList>
            <person name="Joung Y."/>
            <person name="Cho J."/>
            <person name="Song J."/>
        </authorList>
    </citation>
    <scope>NUCLEOTIDE SEQUENCE [LARGE SCALE GENOMIC DNA]</scope>
    <source>
        <strain evidence="1 2">IMCC34762</strain>
    </source>
</reference>
<dbReference type="Proteomes" id="UP000249177">
    <property type="component" value="Unassembled WGS sequence"/>
</dbReference>
<dbReference type="InterPro" id="IPR016776">
    <property type="entry name" value="ApeP-like_dehydratase"/>
</dbReference>
<dbReference type="SUPFAM" id="SSF54637">
    <property type="entry name" value="Thioesterase/thiol ester dehydrase-isomerase"/>
    <property type="match status" value="1"/>
</dbReference>
<evidence type="ECO:0008006" key="3">
    <source>
        <dbReference type="Google" id="ProtNLM"/>
    </source>
</evidence>
<dbReference type="Gene3D" id="3.10.129.10">
    <property type="entry name" value="Hotdog Thioesterase"/>
    <property type="match status" value="1"/>
</dbReference>
<name>A0A2W7U433_9FLAO</name>
<comment type="caution">
    <text evidence="1">The sequence shown here is derived from an EMBL/GenBank/DDBJ whole genome shotgun (WGS) entry which is preliminary data.</text>
</comment>
<sequence>MAVLENNPLGGKDFVETLIPQRFPFVMVDKLYSYSETELVSGFTIQSDAIFLENNYFLESGIIEHMAQSVALHTGYQFYLRNEQAPTGYIGSVKDIKIHNLPKLHDEIRTTVSILQEFGGITLVDVVTKLNDVEIAKGQMKTVLAK</sequence>
<dbReference type="OrthoDB" id="2922403at2"/>
<evidence type="ECO:0000313" key="1">
    <source>
        <dbReference type="EMBL" id="PZX91979.1"/>
    </source>
</evidence>
<keyword evidence="2" id="KW-1185">Reference proteome</keyword>
<dbReference type="EMBL" id="QKXH01000014">
    <property type="protein sequence ID" value="PZX91979.1"/>
    <property type="molecule type" value="Genomic_DNA"/>
</dbReference>
<evidence type="ECO:0000313" key="2">
    <source>
        <dbReference type="Proteomes" id="UP000249177"/>
    </source>
</evidence>
<dbReference type="InterPro" id="IPR029069">
    <property type="entry name" value="HotDog_dom_sf"/>
</dbReference>
<gene>
    <name evidence="1" type="ORF">DOS84_17940</name>
</gene>